<accession>A0A183CU53</accession>
<reference evidence="3" key="3">
    <citation type="submission" date="2016-06" db="UniProtKB">
        <authorList>
            <consortium name="WormBaseParasite"/>
        </authorList>
    </citation>
    <scope>IDENTIFICATION</scope>
</reference>
<dbReference type="AlphaFoldDB" id="A0A183CU53"/>
<proteinExistence type="predicted"/>
<evidence type="ECO:0000313" key="3">
    <source>
        <dbReference type="WBParaSite" id="GPLIN_001641100"/>
    </source>
</evidence>
<feature type="compositionally biased region" description="Acidic residues" evidence="1">
    <location>
        <begin position="14"/>
        <end position="34"/>
    </location>
</feature>
<name>A0A183CU53_GLOPA</name>
<organism evidence="2 3">
    <name type="scientific">Globodera pallida</name>
    <name type="common">Potato cyst nematode worm</name>
    <name type="synonym">Heterodera pallida</name>
    <dbReference type="NCBI Taxonomy" id="36090"/>
    <lineage>
        <taxon>Eukaryota</taxon>
        <taxon>Metazoa</taxon>
        <taxon>Ecdysozoa</taxon>
        <taxon>Nematoda</taxon>
        <taxon>Chromadorea</taxon>
        <taxon>Rhabditida</taxon>
        <taxon>Tylenchina</taxon>
        <taxon>Tylenchomorpha</taxon>
        <taxon>Tylenchoidea</taxon>
        <taxon>Heteroderidae</taxon>
        <taxon>Heteroderinae</taxon>
        <taxon>Globodera</taxon>
    </lineage>
</organism>
<feature type="region of interest" description="Disordered" evidence="1">
    <location>
        <begin position="1"/>
        <end position="48"/>
    </location>
</feature>
<evidence type="ECO:0000313" key="2">
    <source>
        <dbReference type="Proteomes" id="UP000050741"/>
    </source>
</evidence>
<evidence type="ECO:0000256" key="1">
    <source>
        <dbReference type="SAM" id="MobiDB-lite"/>
    </source>
</evidence>
<dbReference type="Proteomes" id="UP000050741">
    <property type="component" value="Unassembled WGS sequence"/>
</dbReference>
<reference evidence="2" key="2">
    <citation type="submission" date="2014-05" db="EMBL/GenBank/DDBJ databases">
        <title>The genome and life-stage specific transcriptomes of Globodera pallida elucidate key aspects of plant parasitism by a cyst nematode.</title>
        <authorList>
            <person name="Cotton J.A."/>
            <person name="Lilley C.J."/>
            <person name="Jones L.M."/>
            <person name="Kikuchi T."/>
            <person name="Reid A.J."/>
            <person name="Thorpe P."/>
            <person name="Tsai I.J."/>
            <person name="Beasley H."/>
            <person name="Blok V."/>
            <person name="Cock P.J.A."/>
            <person name="Van den Akker S.E."/>
            <person name="Holroyd N."/>
            <person name="Hunt M."/>
            <person name="Mantelin S."/>
            <person name="Naghra H."/>
            <person name="Pain A."/>
            <person name="Palomares-Rius J.E."/>
            <person name="Zarowiecki M."/>
            <person name="Berriman M."/>
            <person name="Jones J.T."/>
            <person name="Urwin P.E."/>
        </authorList>
    </citation>
    <scope>NUCLEOTIDE SEQUENCE [LARGE SCALE GENOMIC DNA]</scope>
    <source>
        <strain evidence="2">Lindley</strain>
    </source>
</reference>
<protein>
    <submittedName>
        <fullName evidence="3">Preprotein translocase subunit YajC</fullName>
    </submittedName>
</protein>
<keyword evidence="2" id="KW-1185">Reference proteome</keyword>
<reference evidence="2" key="1">
    <citation type="submission" date="2013-12" db="EMBL/GenBank/DDBJ databases">
        <authorList>
            <person name="Aslett M."/>
        </authorList>
    </citation>
    <scope>NUCLEOTIDE SEQUENCE [LARGE SCALE GENOMIC DNA]</scope>
    <source>
        <strain evidence="2">Lindley</strain>
    </source>
</reference>
<sequence length="48" mass="5375">FVTIMDADSGLIIDDLEQEENSENVDPDEDDEAAEQVQFEKGTTNVEE</sequence>
<dbReference type="WBParaSite" id="GPLIN_001641100">
    <property type="protein sequence ID" value="GPLIN_001641100"/>
    <property type="gene ID" value="GPLIN_001641100"/>
</dbReference>